<gene>
    <name evidence="2" type="ORF">GCM10011498_13260</name>
</gene>
<reference evidence="2" key="2">
    <citation type="submission" date="2020-09" db="EMBL/GenBank/DDBJ databases">
        <authorList>
            <person name="Sun Q."/>
            <person name="Zhou Y."/>
        </authorList>
    </citation>
    <scope>NUCLEOTIDE SEQUENCE</scope>
    <source>
        <strain evidence="2">CGMCC 1.15880</strain>
    </source>
</reference>
<dbReference type="EMBL" id="BMKA01000002">
    <property type="protein sequence ID" value="GGA14408.1"/>
    <property type="molecule type" value="Genomic_DNA"/>
</dbReference>
<reference evidence="2" key="1">
    <citation type="journal article" date="2014" name="Int. J. Syst. Evol. Microbiol.">
        <title>Complete genome sequence of Corynebacterium casei LMG S-19264T (=DSM 44701T), isolated from a smear-ripened cheese.</title>
        <authorList>
            <consortium name="US DOE Joint Genome Institute (JGI-PGF)"/>
            <person name="Walter F."/>
            <person name="Albersmeier A."/>
            <person name="Kalinowski J."/>
            <person name="Ruckert C."/>
        </authorList>
    </citation>
    <scope>NUCLEOTIDE SEQUENCE</scope>
    <source>
        <strain evidence="2">CGMCC 1.15880</strain>
    </source>
</reference>
<dbReference type="Pfam" id="PF06568">
    <property type="entry name" value="YjiS-like"/>
    <property type="match status" value="1"/>
</dbReference>
<dbReference type="AlphaFoldDB" id="A0A916QUG4"/>
<feature type="domain" description="YjiS-like" evidence="1">
    <location>
        <begin position="29"/>
        <end position="62"/>
    </location>
</feature>
<dbReference type="Proteomes" id="UP000628017">
    <property type="component" value="Unassembled WGS sequence"/>
</dbReference>
<name>A0A916QUG4_9RHOB</name>
<keyword evidence="3" id="KW-1185">Reference proteome</keyword>
<evidence type="ECO:0000259" key="1">
    <source>
        <dbReference type="Pfam" id="PF06568"/>
    </source>
</evidence>
<accession>A0A916QUG4</accession>
<sequence>MALASNTYVAPFGAIATHTVVARIEAAFSAVVEWNTKRKTTKILSQLSDRELNDIGLIRGDLDNIPTRF</sequence>
<dbReference type="RefSeq" id="WP_188672350.1">
    <property type="nucleotide sequence ID" value="NZ_BMKA01000002.1"/>
</dbReference>
<organism evidence="2 3">
    <name type="scientific">Neptunicoccus cionae</name>
    <dbReference type="NCBI Taxonomy" id="2035344"/>
    <lineage>
        <taxon>Bacteria</taxon>
        <taxon>Pseudomonadati</taxon>
        <taxon>Pseudomonadota</taxon>
        <taxon>Alphaproteobacteria</taxon>
        <taxon>Rhodobacterales</taxon>
        <taxon>Paracoccaceae</taxon>
        <taxon>Neptunicoccus</taxon>
    </lineage>
</organism>
<evidence type="ECO:0000313" key="3">
    <source>
        <dbReference type="Proteomes" id="UP000628017"/>
    </source>
</evidence>
<protein>
    <recommendedName>
        <fullName evidence="1">YjiS-like domain-containing protein</fullName>
    </recommendedName>
</protein>
<evidence type="ECO:0000313" key="2">
    <source>
        <dbReference type="EMBL" id="GGA14408.1"/>
    </source>
</evidence>
<comment type="caution">
    <text evidence="2">The sequence shown here is derived from an EMBL/GenBank/DDBJ whole genome shotgun (WGS) entry which is preliminary data.</text>
</comment>
<proteinExistence type="predicted"/>
<dbReference type="InterPro" id="IPR009506">
    <property type="entry name" value="YjiS-like"/>
</dbReference>